<dbReference type="Gene3D" id="3.40.30.10">
    <property type="entry name" value="Glutaredoxin"/>
    <property type="match status" value="1"/>
</dbReference>
<keyword evidence="1 2" id="KW-0175">Coiled coil</keyword>
<dbReference type="InterPro" id="IPR036249">
    <property type="entry name" value="Thioredoxin-like_sf"/>
</dbReference>
<evidence type="ECO:0000256" key="2">
    <source>
        <dbReference type="SAM" id="Coils"/>
    </source>
</evidence>
<dbReference type="InterPro" id="IPR001012">
    <property type="entry name" value="UBX_dom"/>
</dbReference>
<dbReference type="CDD" id="cd14352">
    <property type="entry name" value="UBA_DCN1"/>
    <property type="match status" value="1"/>
</dbReference>
<organism evidence="4 5">
    <name type="scientific">Stentor coeruleus</name>
    <dbReference type="NCBI Taxonomy" id="5963"/>
    <lineage>
        <taxon>Eukaryota</taxon>
        <taxon>Sar</taxon>
        <taxon>Alveolata</taxon>
        <taxon>Ciliophora</taxon>
        <taxon>Postciliodesmatophora</taxon>
        <taxon>Heterotrichea</taxon>
        <taxon>Heterotrichida</taxon>
        <taxon>Stentoridae</taxon>
        <taxon>Stentor</taxon>
    </lineage>
</organism>
<proteinExistence type="predicted"/>
<comment type="caution">
    <text evidence="4">The sequence shown here is derived from an EMBL/GenBank/DDBJ whole genome shotgun (WGS) entry which is preliminary data.</text>
</comment>
<dbReference type="SMART" id="SM00594">
    <property type="entry name" value="UAS"/>
    <property type="match status" value="1"/>
</dbReference>
<sequence>MESLHEEAIQNFCAITGNWDVEVAIAYLSNNNWDVSEASNDFMGLNEPRLIPQQRPETTTRGFGIGSIFSWIGSTISWIFSGFFSSTPVSPFQAYIQNLNIQNTPTLSALSLEAAAGFAADRNKLLLIYVHHEDTGDAFIRNVLCSQEIIVIINQVYIFCPFIGDTEEGSMVVARFSESRSVIFAIVNPVTSEILERIDRVPTKNQLRDFLLNNVEHVNINEDIQRIQDRAIREQQERELKEAEDFEIRRAQEERNRIIAAKEQREAEEKKIREEQEIRDRKIQMIGNEPPIGPDITQITFRLPSGEKIERRFVQDSKIEVLYLFLESKGFDNVEIVSGFPAKVMKEGTLVSEGLTPRALMHVRLIQ</sequence>
<dbReference type="Gene3D" id="1.10.8.10">
    <property type="entry name" value="DNA helicase RuvA subunit, C-terminal domain"/>
    <property type="match status" value="1"/>
</dbReference>
<dbReference type="InterPro" id="IPR009060">
    <property type="entry name" value="UBA-like_sf"/>
</dbReference>
<dbReference type="InterPro" id="IPR029071">
    <property type="entry name" value="Ubiquitin-like_domsf"/>
</dbReference>
<feature type="coiled-coil region" evidence="2">
    <location>
        <begin position="224"/>
        <end position="278"/>
    </location>
</feature>
<gene>
    <name evidence="4" type="ORF">SteCoe_14635</name>
</gene>
<dbReference type="PANTHER" id="PTHR23322">
    <property type="entry name" value="FAS-ASSOCIATED PROTEIN"/>
    <property type="match status" value="1"/>
</dbReference>
<name>A0A1R2C5K2_9CILI</name>
<dbReference type="Gene3D" id="3.10.20.90">
    <property type="entry name" value="Phosphatidylinositol 3-kinase Catalytic Subunit, Chain A, domain 1"/>
    <property type="match status" value="1"/>
</dbReference>
<dbReference type="SUPFAM" id="SSF54236">
    <property type="entry name" value="Ubiquitin-like"/>
    <property type="match status" value="1"/>
</dbReference>
<dbReference type="SUPFAM" id="SSF52833">
    <property type="entry name" value="Thioredoxin-like"/>
    <property type="match status" value="1"/>
</dbReference>
<accession>A0A1R2C5K2</accession>
<dbReference type="PANTHER" id="PTHR23322:SF1">
    <property type="entry name" value="FAS-ASSOCIATED FACTOR 2"/>
    <property type="match status" value="1"/>
</dbReference>
<dbReference type="Pfam" id="PF00789">
    <property type="entry name" value="UBX"/>
    <property type="match status" value="1"/>
</dbReference>
<reference evidence="4 5" key="1">
    <citation type="submission" date="2016-11" db="EMBL/GenBank/DDBJ databases">
        <title>The macronuclear genome of Stentor coeruleus: a giant cell with tiny introns.</title>
        <authorList>
            <person name="Slabodnick M."/>
            <person name="Ruby J.G."/>
            <person name="Reiff S.B."/>
            <person name="Swart E.C."/>
            <person name="Gosai S."/>
            <person name="Prabakaran S."/>
            <person name="Witkowska E."/>
            <person name="Larue G.E."/>
            <person name="Fisher S."/>
            <person name="Freeman R.M."/>
            <person name="Gunawardena J."/>
            <person name="Chu W."/>
            <person name="Stover N.A."/>
            <person name="Gregory B.D."/>
            <person name="Nowacki M."/>
            <person name="Derisi J."/>
            <person name="Roy S.W."/>
            <person name="Marshall W.F."/>
            <person name="Sood P."/>
        </authorList>
    </citation>
    <scope>NUCLEOTIDE SEQUENCE [LARGE SCALE GENOMIC DNA]</scope>
    <source>
        <strain evidence="4">WM001</strain>
    </source>
</reference>
<evidence type="ECO:0000256" key="1">
    <source>
        <dbReference type="ARBA" id="ARBA00023054"/>
    </source>
</evidence>
<evidence type="ECO:0000313" key="4">
    <source>
        <dbReference type="EMBL" id="OMJ84288.1"/>
    </source>
</evidence>
<protein>
    <recommendedName>
        <fullName evidence="3">UBX domain-containing protein</fullName>
    </recommendedName>
</protein>
<feature type="domain" description="UBX" evidence="3">
    <location>
        <begin position="292"/>
        <end position="328"/>
    </location>
</feature>
<dbReference type="InterPro" id="IPR050730">
    <property type="entry name" value="UBX_domain-protein"/>
</dbReference>
<dbReference type="PROSITE" id="PS50033">
    <property type="entry name" value="UBX"/>
    <property type="match status" value="1"/>
</dbReference>
<dbReference type="SUPFAM" id="SSF46934">
    <property type="entry name" value="UBA-like"/>
    <property type="match status" value="1"/>
</dbReference>
<dbReference type="GO" id="GO:0036503">
    <property type="term" value="P:ERAD pathway"/>
    <property type="evidence" value="ECO:0007669"/>
    <property type="project" value="TreeGrafter"/>
</dbReference>
<keyword evidence="5" id="KW-1185">Reference proteome</keyword>
<dbReference type="OrthoDB" id="306351at2759"/>
<dbReference type="InterPro" id="IPR006577">
    <property type="entry name" value="UAS"/>
</dbReference>
<dbReference type="AlphaFoldDB" id="A0A1R2C5K2"/>
<evidence type="ECO:0000313" key="5">
    <source>
        <dbReference type="Proteomes" id="UP000187209"/>
    </source>
</evidence>
<dbReference type="Pfam" id="PF14555">
    <property type="entry name" value="UBA_4"/>
    <property type="match status" value="1"/>
</dbReference>
<evidence type="ECO:0000259" key="3">
    <source>
        <dbReference type="PROSITE" id="PS50033"/>
    </source>
</evidence>
<dbReference type="Proteomes" id="UP000187209">
    <property type="component" value="Unassembled WGS sequence"/>
</dbReference>
<dbReference type="GO" id="GO:0043130">
    <property type="term" value="F:ubiquitin binding"/>
    <property type="evidence" value="ECO:0007669"/>
    <property type="project" value="TreeGrafter"/>
</dbReference>
<dbReference type="EMBL" id="MPUH01000274">
    <property type="protein sequence ID" value="OMJ84288.1"/>
    <property type="molecule type" value="Genomic_DNA"/>
</dbReference>
<dbReference type="GO" id="GO:0005783">
    <property type="term" value="C:endoplasmic reticulum"/>
    <property type="evidence" value="ECO:0007669"/>
    <property type="project" value="TreeGrafter"/>
</dbReference>